<evidence type="ECO:0000256" key="1">
    <source>
        <dbReference type="SAM" id="MobiDB-lite"/>
    </source>
</evidence>
<feature type="compositionally biased region" description="Acidic residues" evidence="1">
    <location>
        <begin position="22"/>
        <end position="34"/>
    </location>
</feature>
<keyword evidence="3" id="KW-1185">Reference proteome</keyword>
<name>A0ABD0PR95_CIRMR</name>
<sequence>MHAGVLVGPGRGEEGTCAAIDELPDPAGQDEDCTEMAAGQDAGPTHLPEEVPCSNDGRMKPLQEAATPRAADPGGEQVRPPDSAPYLDPSLPNTAPPSRNP</sequence>
<comment type="caution">
    <text evidence="2">The sequence shown here is derived from an EMBL/GenBank/DDBJ whole genome shotgun (WGS) entry which is preliminary data.</text>
</comment>
<dbReference type="EMBL" id="JAMKFB020000014">
    <property type="protein sequence ID" value="KAL0176558.1"/>
    <property type="molecule type" value="Genomic_DNA"/>
</dbReference>
<feature type="non-terminal residue" evidence="2">
    <location>
        <position position="101"/>
    </location>
</feature>
<organism evidence="2 3">
    <name type="scientific">Cirrhinus mrigala</name>
    <name type="common">Mrigala</name>
    <dbReference type="NCBI Taxonomy" id="683832"/>
    <lineage>
        <taxon>Eukaryota</taxon>
        <taxon>Metazoa</taxon>
        <taxon>Chordata</taxon>
        <taxon>Craniata</taxon>
        <taxon>Vertebrata</taxon>
        <taxon>Euteleostomi</taxon>
        <taxon>Actinopterygii</taxon>
        <taxon>Neopterygii</taxon>
        <taxon>Teleostei</taxon>
        <taxon>Ostariophysi</taxon>
        <taxon>Cypriniformes</taxon>
        <taxon>Cyprinidae</taxon>
        <taxon>Labeoninae</taxon>
        <taxon>Labeonini</taxon>
        <taxon>Cirrhinus</taxon>
    </lineage>
</organism>
<gene>
    <name evidence="2" type="ORF">M9458_028888</name>
</gene>
<accession>A0ABD0PR95</accession>
<evidence type="ECO:0000313" key="2">
    <source>
        <dbReference type="EMBL" id="KAL0176558.1"/>
    </source>
</evidence>
<evidence type="ECO:0000313" key="3">
    <source>
        <dbReference type="Proteomes" id="UP001529510"/>
    </source>
</evidence>
<feature type="region of interest" description="Disordered" evidence="1">
    <location>
        <begin position="1"/>
        <end position="101"/>
    </location>
</feature>
<dbReference type="Proteomes" id="UP001529510">
    <property type="component" value="Unassembled WGS sequence"/>
</dbReference>
<dbReference type="AlphaFoldDB" id="A0ABD0PR95"/>
<protein>
    <submittedName>
        <fullName evidence="2">Uncharacterized protein</fullName>
    </submittedName>
</protein>
<proteinExistence type="predicted"/>
<reference evidence="2 3" key="1">
    <citation type="submission" date="2024-05" db="EMBL/GenBank/DDBJ databases">
        <title>Genome sequencing and assembly of Indian major carp, Cirrhinus mrigala (Hamilton, 1822).</title>
        <authorList>
            <person name="Mohindra V."/>
            <person name="Chowdhury L.M."/>
            <person name="Lal K."/>
            <person name="Jena J.K."/>
        </authorList>
    </citation>
    <scope>NUCLEOTIDE SEQUENCE [LARGE SCALE GENOMIC DNA]</scope>
    <source>
        <strain evidence="2">CM1030</strain>
        <tissue evidence="2">Blood</tissue>
    </source>
</reference>